<evidence type="ECO:0000256" key="6">
    <source>
        <dbReference type="PROSITE-ProRule" id="PRU10007"/>
    </source>
</evidence>
<dbReference type="FunFam" id="3.40.309.10:FF:000003">
    <property type="entry name" value="Aldehyde dehydrogenase"/>
    <property type="match status" value="1"/>
</dbReference>
<keyword evidence="2 4" id="KW-0560">Oxidoreductase</keyword>
<gene>
    <name evidence="11" type="primary">Aldh-III</name>
</gene>
<dbReference type="PANTHER" id="PTHR43570">
    <property type="entry name" value="ALDEHYDE DEHYDROGENASE"/>
    <property type="match status" value="1"/>
</dbReference>
<dbReference type="Proteomes" id="UP000694866">
    <property type="component" value="Unplaced"/>
</dbReference>
<organism evidence="10 11">
    <name type="scientific">Fopius arisanus</name>
    <dbReference type="NCBI Taxonomy" id="64838"/>
    <lineage>
        <taxon>Eukaryota</taxon>
        <taxon>Metazoa</taxon>
        <taxon>Ecdysozoa</taxon>
        <taxon>Arthropoda</taxon>
        <taxon>Hexapoda</taxon>
        <taxon>Insecta</taxon>
        <taxon>Pterygota</taxon>
        <taxon>Neoptera</taxon>
        <taxon>Endopterygota</taxon>
        <taxon>Hymenoptera</taxon>
        <taxon>Apocrita</taxon>
        <taxon>Ichneumonoidea</taxon>
        <taxon>Braconidae</taxon>
        <taxon>Opiinae</taxon>
        <taxon>Fopius</taxon>
    </lineage>
</organism>
<feature type="domain" description="Aldehyde dehydrogenase" evidence="9">
    <location>
        <begin position="51"/>
        <end position="477"/>
    </location>
</feature>
<dbReference type="InterPro" id="IPR012394">
    <property type="entry name" value="Aldehyde_DH_NAD(P)"/>
</dbReference>
<evidence type="ECO:0000313" key="10">
    <source>
        <dbReference type="Proteomes" id="UP000694866"/>
    </source>
</evidence>
<dbReference type="PANTHER" id="PTHR43570:SF16">
    <property type="entry name" value="ALDEHYDE DEHYDROGENASE TYPE III, ISOFORM Q"/>
    <property type="match status" value="1"/>
</dbReference>
<keyword evidence="8" id="KW-0812">Transmembrane</keyword>
<dbReference type="CTD" id="45398"/>
<dbReference type="CDD" id="cd07132">
    <property type="entry name" value="ALDH_F3AB"/>
    <property type="match status" value="1"/>
</dbReference>
<feature type="transmembrane region" description="Helical" evidence="8">
    <location>
        <begin position="520"/>
        <end position="541"/>
    </location>
</feature>
<dbReference type="InterPro" id="IPR015590">
    <property type="entry name" value="Aldehyde_DH_dom"/>
</dbReference>
<dbReference type="OrthoDB" id="440325at2759"/>
<sequence length="551" mass="61596">MAEVTVDIIEQTDQERPEMTREPVECLIDMEETPDVDADPDQMNGTRTMNNYSDLVQRSRDAFLSGKTRSLEWRMKQLKQLQKMLNENKAEIIAALASDLRRSKFETTVLEIDTAMGDLKFMMMHLKEFLAVEKPPKGIVNMFDSVEIHKDPYGVVLVIGAWNYPLLLNISPFMGAIAAGNCVILKPSEISAATAKLLATIIPKYLDTECYHVVSGGVPETTELLKQKFDYIMYTGSNAVGRIVREAANKYLTPVTLELGGKSPVYLDNTVDLPVAVKRILWGKFVNLGQTCIAPDYVLCTKEVQDAFVEEGKKILKEWYGENPKESPDMARIINARHYQRLMNLMNSGGKVAIGGETDAQEKFIAPTILTNVQPTDPIMQEEIFGPLLPIVNVNNAYEAIKFINERECPLTMYIFTKDSGVRNLIIDQTRSGSICVNDTIMQFAVDELPFGGVGESGMGCYHGRATFDTFVHKKSVLVKDYNPIGEALASSRYPPYSDRKLSFLGLLLAKRPDIPGIKYLPHLIMFGLGVIVTIGIKAAIKEYGYRDDNM</sequence>
<feature type="active site" evidence="5">
    <location>
        <position position="292"/>
    </location>
</feature>
<dbReference type="PIRSF" id="PIRSF036492">
    <property type="entry name" value="ALDH"/>
    <property type="match status" value="1"/>
</dbReference>
<reference evidence="11" key="1">
    <citation type="submission" date="2025-08" db="UniProtKB">
        <authorList>
            <consortium name="RefSeq"/>
        </authorList>
    </citation>
    <scope>IDENTIFICATION</scope>
    <source>
        <strain evidence="11">USDA-PBARC FA_bdor</strain>
        <tissue evidence="11">Whole organism</tissue>
    </source>
</reference>
<keyword evidence="3" id="KW-0520">NAD</keyword>
<keyword evidence="8" id="KW-1133">Transmembrane helix</keyword>
<evidence type="ECO:0000313" key="11">
    <source>
        <dbReference type="RefSeq" id="XP_011296667.1"/>
    </source>
</evidence>
<evidence type="ECO:0000256" key="1">
    <source>
        <dbReference type="ARBA" id="ARBA00009986"/>
    </source>
</evidence>
<evidence type="ECO:0000256" key="3">
    <source>
        <dbReference type="ARBA" id="ARBA00023027"/>
    </source>
</evidence>
<protein>
    <recommendedName>
        <fullName evidence="4">Aldehyde dehydrogenase</fullName>
    </recommendedName>
</protein>
<dbReference type="GeneID" id="105262666"/>
<dbReference type="InterPro" id="IPR016161">
    <property type="entry name" value="Ald_DH/histidinol_DH"/>
</dbReference>
<name>A0A9R1TUC5_9HYME</name>
<evidence type="ECO:0000256" key="4">
    <source>
        <dbReference type="PIRNR" id="PIRNR036492"/>
    </source>
</evidence>
<dbReference type="RefSeq" id="XP_011296667.1">
    <property type="nucleotide sequence ID" value="XM_011298365.1"/>
</dbReference>
<dbReference type="Gene3D" id="3.40.309.10">
    <property type="entry name" value="Aldehyde Dehydrogenase, Chain A, domain 2"/>
    <property type="match status" value="1"/>
</dbReference>
<keyword evidence="8" id="KW-0472">Membrane</keyword>
<evidence type="ECO:0000259" key="9">
    <source>
        <dbReference type="Pfam" id="PF00171"/>
    </source>
</evidence>
<dbReference type="InterPro" id="IPR016163">
    <property type="entry name" value="Ald_DH_C"/>
</dbReference>
<dbReference type="SUPFAM" id="SSF53720">
    <property type="entry name" value="ALDH-like"/>
    <property type="match status" value="1"/>
</dbReference>
<evidence type="ECO:0000256" key="7">
    <source>
        <dbReference type="RuleBase" id="RU003345"/>
    </source>
</evidence>
<accession>A0A9R1TUC5</accession>
<comment type="similarity">
    <text evidence="1 4 7">Belongs to the aldehyde dehydrogenase family.</text>
</comment>
<dbReference type="Gene3D" id="3.40.605.10">
    <property type="entry name" value="Aldehyde Dehydrogenase, Chain A, domain 1"/>
    <property type="match status" value="1"/>
</dbReference>
<keyword evidence="10" id="KW-1185">Reference proteome</keyword>
<evidence type="ECO:0000256" key="5">
    <source>
        <dbReference type="PIRSR" id="PIRSR036492-1"/>
    </source>
</evidence>
<dbReference type="Pfam" id="PF00171">
    <property type="entry name" value="Aldedh"/>
    <property type="match status" value="1"/>
</dbReference>
<dbReference type="GO" id="GO:0005737">
    <property type="term" value="C:cytoplasm"/>
    <property type="evidence" value="ECO:0007669"/>
    <property type="project" value="TreeGrafter"/>
</dbReference>
<dbReference type="GO" id="GO:0006081">
    <property type="term" value="P:aldehyde metabolic process"/>
    <property type="evidence" value="ECO:0007669"/>
    <property type="project" value="InterPro"/>
</dbReference>
<feature type="active site" evidence="5 6">
    <location>
        <position position="258"/>
    </location>
</feature>
<dbReference type="InterPro" id="IPR016162">
    <property type="entry name" value="Ald_DH_N"/>
</dbReference>
<proteinExistence type="inferred from homology"/>
<dbReference type="FunFam" id="3.40.605.10:FF:000004">
    <property type="entry name" value="Aldehyde dehydrogenase"/>
    <property type="match status" value="1"/>
</dbReference>
<dbReference type="KEGG" id="fas:105262666"/>
<evidence type="ECO:0000256" key="8">
    <source>
        <dbReference type="SAM" id="Phobius"/>
    </source>
</evidence>
<dbReference type="InterPro" id="IPR029510">
    <property type="entry name" value="Ald_DH_CS_GLU"/>
</dbReference>
<dbReference type="PROSITE" id="PS00687">
    <property type="entry name" value="ALDEHYDE_DEHYDR_GLU"/>
    <property type="match status" value="1"/>
</dbReference>
<evidence type="ECO:0000256" key="2">
    <source>
        <dbReference type="ARBA" id="ARBA00023002"/>
    </source>
</evidence>
<dbReference type="AlphaFoldDB" id="A0A9R1TUC5"/>
<dbReference type="GO" id="GO:0004029">
    <property type="term" value="F:aldehyde dehydrogenase (NAD+) activity"/>
    <property type="evidence" value="ECO:0007669"/>
    <property type="project" value="TreeGrafter"/>
</dbReference>